<comment type="caution">
    <text evidence="3">The sequence shown here is derived from an EMBL/GenBank/DDBJ whole genome shotgun (WGS) entry which is preliminary data.</text>
</comment>
<sequence length="420" mass="47070">MKIPSYQFDNISSSDLLNLGNFSGVFIIANNNWMEEIQTESRSINILKALALFAAFYGLLMGIYVCLFGFSAVTPWGICQRTCCRRRSKEKLYRRFAPDDIPLISQSRIHKTIPERLDVVENFIKLFILNVDDYADPVPETTVPETKPPSSRFTYIGGGPINDEKPRRRAHPVSFISSLYSTSSSNTLVGAPPDSYQTITNVKPSETMTISTPNNPPLNPIEEEITSEPPQTTINQNDSNSSSSSFIGAPPDSYQTINNVKPSGNMTISSPIIKETTSKSPQIIINRESKQSDSNISSSHGITNIHVDQDNNELDPIEFDRHSNISTERKTIYIDQEMIDYVDDDGKRVDIDQSTYPDALLVLIQDGKHVEHEGQLGNITEVETEVETEVVETEIIETEIVETEIVETKVIETEIEEQVE</sequence>
<name>A0A9N9GT53_9GLOM</name>
<dbReference type="Proteomes" id="UP000789405">
    <property type="component" value="Unassembled WGS sequence"/>
</dbReference>
<feature type="region of interest" description="Disordered" evidence="1">
    <location>
        <begin position="140"/>
        <end position="167"/>
    </location>
</feature>
<proteinExistence type="predicted"/>
<accession>A0A9N9GT53</accession>
<dbReference type="EMBL" id="CAJVPY010004631">
    <property type="protein sequence ID" value="CAG8624432.1"/>
    <property type="molecule type" value="Genomic_DNA"/>
</dbReference>
<reference evidence="3" key="1">
    <citation type="submission" date="2021-06" db="EMBL/GenBank/DDBJ databases">
        <authorList>
            <person name="Kallberg Y."/>
            <person name="Tangrot J."/>
            <person name="Rosling A."/>
        </authorList>
    </citation>
    <scope>NUCLEOTIDE SEQUENCE</scope>
    <source>
        <strain evidence="3">MA453B</strain>
    </source>
</reference>
<keyword evidence="4" id="KW-1185">Reference proteome</keyword>
<feature type="compositionally biased region" description="Low complexity" evidence="1">
    <location>
        <begin position="140"/>
        <end position="149"/>
    </location>
</feature>
<protein>
    <submittedName>
        <fullName evidence="3">12334_t:CDS:1</fullName>
    </submittedName>
</protein>
<evidence type="ECO:0000256" key="1">
    <source>
        <dbReference type="SAM" id="MobiDB-lite"/>
    </source>
</evidence>
<keyword evidence="2" id="KW-1133">Transmembrane helix</keyword>
<keyword evidence="2" id="KW-0472">Membrane</keyword>
<gene>
    <name evidence="3" type="ORF">DERYTH_LOCUS8811</name>
</gene>
<feature type="transmembrane region" description="Helical" evidence="2">
    <location>
        <begin position="50"/>
        <end position="78"/>
    </location>
</feature>
<evidence type="ECO:0000256" key="2">
    <source>
        <dbReference type="SAM" id="Phobius"/>
    </source>
</evidence>
<evidence type="ECO:0000313" key="3">
    <source>
        <dbReference type="EMBL" id="CAG8624432.1"/>
    </source>
</evidence>
<feature type="compositionally biased region" description="Polar residues" evidence="1">
    <location>
        <begin position="229"/>
        <end position="238"/>
    </location>
</feature>
<evidence type="ECO:0000313" key="4">
    <source>
        <dbReference type="Proteomes" id="UP000789405"/>
    </source>
</evidence>
<organism evidence="3 4">
    <name type="scientific">Dentiscutata erythropus</name>
    <dbReference type="NCBI Taxonomy" id="1348616"/>
    <lineage>
        <taxon>Eukaryota</taxon>
        <taxon>Fungi</taxon>
        <taxon>Fungi incertae sedis</taxon>
        <taxon>Mucoromycota</taxon>
        <taxon>Glomeromycotina</taxon>
        <taxon>Glomeromycetes</taxon>
        <taxon>Diversisporales</taxon>
        <taxon>Gigasporaceae</taxon>
        <taxon>Dentiscutata</taxon>
    </lineage>
</organism>
<dbReference type="AlphaFoldDB" id="A0A9N9GT53"/>
<feature type="region of interest" description="Disordered" evidence="1">
    <location>
        <begin position="229"/>
        <end position="253"/>
    </location>
</feature>
<keyword evidence="2" id="KW-0812">Transmembrane</keyword>